<reference evidence="3" key="1">
    <citation type="submission" date="2022-06" db="EMBL/GenBank/DDBJ databases">
        <title>Complete Genome Sequence of Arcanobacterium pinnipediorum strain DSM 28752 isolated from a harbour seal.</title>
        <authorList>
            <person name="Borowiak M."/>
            <person name="Kreitlow A."/>
            <person name="Alssahen M."/>
            <person name="Malorny B."/>
            <person name="Laemmler C."/>
            <person name="Prenger-Berninghoff E."/>
            <person name="Siebert U."/>
            <person name="Ploetz M."/>
            <person name="Abdulmawjood A."/>
        </authorList>
    </citation>
    <scope>NUCLEOTIDE SEQUENCE</scope>
    <source>
        <strain evidence="3">DSM 28752</strain>
    </source>
</reference>
<evidence type="ECO:0000259" key="2">
    <source>
        <dbReference type="Pfam" id="PF10756"/>
    </source>
</evidence>
<feature type="transmembrane region" description="Helical" evidence="1">
    <location>
        <begin position="12"/>
        <end position="31"/>
    </location>
</feature>
<evidence type="ECO:0000313" key="4">
    <source>
        <dbReference type="Proteomes" id="UP001056109"/>
    </source>
</evidence>
<feature type="transmembrane region" description="Helical" evidence="1">
    <location>
        <begin position="37"/>
        <end position="56"/>
    </location>
</feature>
<feature type="domain" description="Low molecular weight protein antigen 6 PH" evidence="2">
    <location>
        <begin position="58"/>
        <end position="107"/>
    </location>
</feature>
<keyword evidence="4" id="KW-1185">Reference proteome</keyword>
<proteinExistence type="predicted"/>
<dbReference type="Proteomes" id="UP001056109">
    <property type="component" value="Chromosome"/>
</dbReference>
<keyword evidence="1" id="KW-0472">Membrane</keyword>
<protein>
    <submittedName>
        <fullName evidence="3">PH domain-containing protein</fullName>
    </submittedName>
</protein>
<keyword evidence="1" id="KW-0812">Transmembrane</keyword>
<dbReference type="InterPro" id="IPR019692">
    <property type="entry name" value="CFP-6_PH"/>
</dbReference>
<sequence length="204" mass="23221">MNVIIRGEGGHFWAYLLWAFSALILTASTINGGLAEFFFALPLCLFLSFIGWVGWWNPRLEVTADGLYVTNIFREHLISWADFAEAQNRWGLYIFTRSEKKIPVWALPSRVGLLHNSWRDRKKATPEAIDWKAAESRSYVLPVTFVADSLNIRNHAIRSDASLRRRLAPHLNGWKPGTTSRLLPVPIIGSLALLIATIAMFTWR</sequence>
<dbReference type="EMBL" id="CP099547">
    <property type="protein sequence ID" value="USR79138.1"/>
    <property type="molecule type" value="Genomic_DNA"/>
</dbReference>
<evidence type="ECO:0000256" key="1">
    <source>
        <dbReference type="SAM" id="Phobius"/>
    </source>
</evidence>
<feature type="transmembrane region" description="Helical" evidence="1">
    <location>
        <begin position="182"/>
        <end position="203"/>
    </location>
</feature>
<evidence type="ECO:0000313" key="3">
    <source>
        <dbReference type="EMBL" id="USR79138.1"/>
    </source>
</evidence>
<gene>
    <name evidence="3" type="ORF">NG665_07070</name>
</gene>
<name>A0ABY5AGT8_9ACTO</name>
<dbReference type="Pfam" id="PF10756">
    <property type="entry name" value="bPH_6"/>
    <property type="match status" value="1"/>
</dbReference>
<organism evidence="3 4">
    <name type="scientific">Arcanobacterium pinnipediorum</name>
    <dbReference type="NCBI Taxonomy" id="1503041"/>
    <lineage>
        <taxon>Bacteria</taxon>
        <taxon>Bacillati</taxon>
        <taxon>Actinomycetota</taxon>
        <taxon>Actinomycetes</taxon>
        <taxon>Actinomycetales</taxon>
        <taxon>Actinomycetaceae</taxon>
        <taxon>Arcanobacterium</taxon>
    </lineage>
</organism>
<accession>A0ABY5AGT8</accession>
<keyword evidence="1" id="KW-1133">Transmembrane helix</keyword>
<dbReference type="RefSeq" id="WP_252673012.1">
    <property type="nucleotide sequence ID" value="NZ_CP099547.1"/>
</dbReference>